<dbReference type="GO" id="GO:0016514">
    <property type="term" value="C:SWI/SNF complex"/>
    <property type="evidence" value="ECO:0007669"/>
    <property type="project" value="TreeGrafter"/>
</dbReference>
<accession>A0A8C1KW48</accession>
<feature type="region of interest" description="Disordered" evidence="1">
    <location>
        <begin position="805"/>
        <end position="854"/>
    </location>
</feature>
<organism evidence="3 4">
    <name type="scientific">Cyprinus carpio</name>
    <name type="common">Common carp</name>
    <dbReference type="NCBI Taxonomy" id="7962"/>
    <lineage>
        <taxon>Eukaryota</taxon>
        <taxon>Metazoa</taxon>
        <taxon>Chordata</taxon>
        <taxon>Craniata</taxon>
        <taxon>Vertebrata</taxon>
        <taxon>Euteleostomi</taxon>
        <taxon>Actinopterygii</taxon>
        <taxon>Neopterygii</taxon>
        <taxon>Teleostei</taxon>
        <taxon>Ostariophysi</taxon>
        <taxon>Cypriniformes</taxon>
        <taxon>Cyprinidae</taxon>
        <taxon>Cyprininae</taxon>
        <taxon>Cyprinus</taxon>
    </lineage>
</organism>
<dbReference type="InterPro" id="IPR015671">
    <property type="entry name" value="GSCR1_dom"/>
</dbReference>
<dbReference type="InterPro" id="IPR052438">
    <property type="entry name" value="Chromatin_remod/trans_coact"/>
</dbReference>
<evidence type="ECO:0000256" key="1">
    <source>
        <dbReference type="SAM" id="MobiDB-lite"/>
    </source>
</evidence>
<reference evidence="3" key="1">
    <citation type="submission" date="2025-08" db="UniProtKB">
        <authorList>
            <consortium name="Ensembl"/>
        </authorList>
    </citation>
    <scope>IDENTIFICATION</scope>
</reference>
<evidence type="ECO:0000313" key="4">
    <source>
        <dbReference type="Proteomes" id="UP000694427"/>
    </source>
</evidence>
<sequence length="1279" mass="138898">MYSVSKCIKACEKQRASVKVPHWVPVSLQSEEQHMHTRFLRVCHPPARARLPLLPEHVGTYGWRTGPSERTIKHKDADLAGLNVPAQEHVSKCLVSSQPVPEIQSMKSIETLSLNGATLIKDEMEDEDGTCLLDVLCDPQALNDFLHGTNELPSGDLLINSSSGEPSLFTDTPSPASLLADDASSQDTAVSGCVDLSFLEEALLSSPASSLGSGCPEVQEDPNVQLVEQQKESEEICDILQQSLQEADITEDTLAFEAGLAQTAETLQLGLSGTSLPLLAMPHFSKPLNAPGLISLPKDTQPAVEPPQPSLLAVGPGCPSLRPPGTQLMSLLYGNVFPTPPLEASFSINSAQNTSMIIQKTLPGLTSRQMLASTIRTITPSEVILQKTPLPIQPKLPINIQPRLVQLSPRPGFAFISTNTSQSVLLSPSVGSKQSLQEQSTPSVCKPVSINLVGQGGPIVIQPQDPFQGQRQFFLPNQTPATMSQSTSIPRCILSTPSNQVSNEPSVDSSHIVTVRPRQINFSPIFTSPPGQLTLKQGALLSGSLPIRSTPPTVFQMPTQLAGTCAPQVQGQHDAVVENTVGNQITRINNANMLIPEMTTIPTVNGQSVIQSLPLVPQSALTGGPEGKVHLTQNSVLLLPERTIEGQQENVNKPFQESRLLPPASVEAPVAETHSLPSPLSTLQQSSPDISCDPETVLSLSPQLITQTGEQQFTEGEHNLLHHNQALVHPHQQCPLKLSASQDSLAATLLVQMDNHTSSAVGEAEASLTSLTASETFSSLCESEETLMPAYHGSEHTDILLQTPIGQTSDTDNMKASTPPVSDEQDSSVLIAPDAEPKCQEGPVTSKRPSSSSEKLFMYPEQLGQSHVLTELSRNPESTAHGYKQQYNEHDTELTVLRNSGIISLDQHQSQEKVHLGPRLLAHNKETYSALQKNQVQTSTASVDPKEEKLRLAERQHRFRQQMLLDHSAVLNPNTSAPFVSLEDALRHLLPYHSCARALPSQADFISVDKQFECASVVLLKRIKDMLNKYRKQLLAESQQESPSAEMVMLERLFLQSERVSLAEDRRRARGEPAESFLKSRPKNLSQSSVHTGLASPPSWTLQSDRPPGLKTYRSSSKGAIRLTIKHESGSRKVIQNSCDASHAISGFKRNYSGQLTKGGAIHRKDESLKPPLSNVAENKNDQRPDQQIKLKLDVDMETIRTGSDSQNLSNSVASQDCVNPRVQGLLPEQCTPMLKRNKLDTSATVSPSLPALVEDGELSEHLQSALDSILELQRLQGS</sequence>
<name>A0A8C1KW48_CYPCA</name>
<protein>
    <submittedName>
        <fullName evidence="3">Si:ch211-168d23.3</fullName>
    </submittedName>
</protein>
<evidence type="ECO:0000259" key="2">
    <source>
        <dbReference type="Pfam" id="PF15249"/>
    </source>
</evidence>
<evidence type="ECO:0000313" key="3">
    <source>
        <dbReference type="Ensembl" id="ENSCCRP00010052251.1"/>
    </source>
</evidence>
<dbReference type="AlphaFoldDB" id="A0A8C1KW48"/>
<feature type="compositionally biased region" description="Polar residues" evidence="1">
    <location>
        <begin position="805"/>
        <end position="820"/>
    </location>
</feature>
<feature type="region of interest" description="Disordered" evidence="1">
    <location>
        <begin position="1162"/>
        <end position="1185"/>
    </location>
</feature>
<dbReference type="Pfam" id="PF15249">
    <property type="entry name" value="GLTSCR1"/>
    <property type="match status" value="1"/>
</dbReference>
<proteinExistence type="predicted"/>
<feature type="domain" description="GLTSCR protein conserved" evidence="2">
    <location>
        <begin position="966"/>
        <end position="1067"/>
    </location>
</feature>
<reference evidence="3" key="2">
    <citation type="submission" date="2025-09" db="UniProtKB">
        <authorList>
            <consortium name="Ensembl"/>
        </authorList>
    </citation>
    <scope>IDENTIFICATION</scope>
</reference>
<feature type="region of interest" description="Disordered" evidence="1">
    <location>
        <begin position="1064"/>
        <end position="1117"/>
    </location>
</feature>
<dbReference type="GO" id="GO:0045893">
    <property type="term" value="P:positive regulation of DNA-templated transcription"/>
    <property type="evidence" value="ECO:0007669"/>
    <property type="project" value="TreeGrafter"/>
</dbReference>
<dbReference type="Proteomes" id="UP000694427">
    <property type="component" value="Unplaced"/>
</dbReference>
<dbReference type="PANTHER" id="PTHR15572:SF4">
    <property type="entry name" value="GLIOMA TUMOR SUPPRESSOR CANDIDATE REGION GENE 1 PROTEIN-LIKE ISOFORM X1"/>
    <property type="match status" value="1"/>
</dbReference>
<feature type="compositionally biased region" description="Basic and acidic residues" evidence="1">
    <location>
        <begin position="1064"/>
        <end position="1073"/>
    </location>
</feature>
<keyword evidence="4" id="KW-1185">Reference proteome</keyword>
<feature type="compositionally biased region" description="Low complexity" evidence="1">
    <location>
        <begin position="675"/>
        <end position="688"/>
    </location>
</feature>
<dbReference type="PANTHER" id="PTHR15572">
    <property type="entry name" value="GLIOMA TUMOR SUPPRESSOR CANDIDATE REGION GENE 1"/>
    <property type="match status" value="1"/>
</dbReference>
<dbReference type="Ensembl" id="ENSCCRT00010057307.1">
    <property type="protein sequence ID" value="ENSCCRP00010052251.1"/>
    <property type="gene ID" value="ENSCCRG00010022151.1"/>
</dbReference>
<feature type="region of interest" description="Disordered" evidence="1">
    <location>
        <begin position="667"/>
        <end position="690"/>
    </location>
</feature>